<proteinExistence type="predicted"/>
<dbReference type="SUPFAM" id="SSF55961">
    <property type="entry name" value="Bet v1-like"/>
    <property type="match status" value="1"/>
</dbReference>
<dbReference type="PANTHER" id="PTHR14336:SF15">
    <property type="entry name" value="DUAL ADAPTER FOR PHOSPHOTYROSINE AND 3-PHOSPHOTYROSINE AND 3-PHOSPHOINOSITIDE"/>
    <property type="match status" value="1"/>
</dbReference>
<dbReference type="InterPro" id="IPR001849">
    <property type="entry name" value="PH_domain"/>
</dbReference>
<dbReference type="SMART" id="SM00233">
    <property type="entry name" value="PH"/>
    <property type="match status" value="1"/>
</dbReference>
<dbReference type="Gene3D" id="2.30.29.30">
    <property type="entry name" value="Pleckstrin-homology domain (PH domain)/Phosphotyrosine-binding domain (PTB)"/>
    <property type="match status" value="1"/>
</dbReference>
<dbReference type="Proteomes" id="UP000694865">
    <property type="component" value="Unplaced"/>
</dbReference>
<organism evidence="2 3">
    <name type="scientific">Saccoglossus kowalevskii</name>
    <name type="common">Acorn worm</name>
    <dbReference type="NCBI Taxonomy" id="10224"/>
    <lineage>
        <taxon>Eukaryota</taxon>
        <taxon>Metazoa</taxon>
        <taxon>Hemichordata</taxon>
        <taxon>Enteropneusta</taxon>
        <taxon>Harrimaniidae</taxon>
        <taxon>Saccoglossus</taxon>
    </lineage>
</organism>
<evidence type="ECO:0000259" key="1">
    <source>
        <dbReference type="PROSITE" id="PS50003"/>
    </source>
</evidence>
<dbReference type="RefSeq" id="XP_002741549.1">
    <property type="nucleotide sequence ID" value="XM_002741503.2"/>
</dbReference>
<reference evidence="3" key="1">
    <citation type="submission" date="2025-08" db="UniProtKB">
        <authorList>
            <consortium name="RefSeq"/>
        </authorList>
    </citation>
    <scope>IDENTIFICATION</scope>
    <source>
        <tissue evidence="3">Testes</tissue>
    </source>
</reference>
<dbReference type="InterPro" id="IPR051707">
    <property type="entry name" value="PI-Interact_SigTrans_Reg"/>
</dbReference>
<dbReference type="SUPFAM" id="SSF50729">
    <property type="entry name" value="PH domain-like"/>
    <property type="match status" value="1"/>
</dbReference>
<dbReference type="InterPro" id="IPR023393">
    <property type="entry name" value="START-like_dom_sf"/>
</dbReference>
<sequence length="395" mass="45267">MADKEMSTDEVTIIKEGWCTKESGQKTLGRYNWKKRWFLLTQQRDVINLSYYENEKKQHLTDKECILKGSIELTNAYITKYLYDGEKKKKFCFSLGPLVEDGTTRTYYISCENEKEKLEWMEVLNSTISGAPPSKTAKRRKTVRYKMKARQPSVTSPNDIGVESNMYLNPQWRKKRWEELVGIATQSNTNWKKVDIKDGIVVARMQFEIDKCAVVKVDGIVDASSDIVYEFLQRSTEPGGNFDFPFRNGTILDELCHYPLESIVQCRCNIPLPHTAARHCCVLKAWLPSEFTATVLGNEAAGLMMISVKHEKAKIPKNDLLCQVDLSGIVLRPASLDIEGNERTHMTFVLQINIQGALHNIMKQAYKSKLLVFGMRSAYQHVSDQIQNFVKILNI</sequence>
<evidence type="ECO:0000313" key="3">
    <source>
        <dbReference type="RefSeq" id="XP_002741549.1"/>
    </source>
</evidence>
<dbReference type="Gene3D" id="3.30.530.20">
    <property type="match status" value="1"/>
</dbReference>
<feature type="domain" description="PH" evidence="1">
    <location>
        <begin position="12"/>
        <end position="129"/>
    </location>
</feature>
<accession>A0ABM0H0K8</accession>
<dbReference type="Pfam" id="PF00169">
    <property type="entry name" value="PH"/>
    <property type="match status" value="1"/>
</dbReference>
<dbReference type="InterPro" id="IPR011993">
    <property type="entry name" value="PH-like_dom_sf"/>
</dbReference>
<protein>
    <submittedName>
        <fullName evidence="3">Uncharacterized protein LOC100373496</fullName>
    </submittedName>
</protein>
<keyword evidence="2" id="KW-1185">Reference proteome</keyword>
<dbReference type="PANTHER" id="PTHR14336">
    <property type="entry name" value="TANDEM PH DOMAIN CONTAINING PROTEIN"/>
    <property type="match status" value="1"/>
</dbReference>
<dbReference type="PROSITE" id="PS50003">
    <property type="entry name" value="PH_DOMAIN"/>
    <property type="match status" value="1"/>
</dbReference>
<evidence type="ECO:0000313" key="2">
    <source>
        <dbReference type="Proteomes" id="UP000694865"/>
    </source>
</evidence>
<gene>
    <name evidence="3" type="primary">LOC100373496</name>
</gene>
<dbReference type="GeneID" id="100373496"/>
<name>A0ABM0H0K8_SACKO</name>